<protein>
    <submittedName>
        <fullName evidence="1">Uncharacterized protein</fullName>
    </submittedName>
</protein>
<proteinExistence type="predicted"/>
<comment type="caution">
    <text evidence="1">The sequence shown here is derived from an EMBL/GenBank/DDBJ whole genome shotgun (WGS) entry which is preliminary data.</text>
</comment>
<keyword evidence="2" id="KW-1185">Reference proteome</keyword>
<evidence type="ECO:0000313" key="1">
    <source>
        <dbReference type="EMBL" id="RAM61424.1"/>
    </source>
</evidence>
<accession>A0ABX9BUI8</accession>
<evidence type="ECO:0000313" key="2">
    <source>
        <dbReference type="Proteomes" id="UP000248631"/>
    </source>
</evidence>
<sequence length="77" mass="8809">MNGEFTVTLPLLPSQQIAPLWRPHGRRRKLLDFDRAKARVRVAILRPIKASHVQRCQTGIGTLIELLDTIRQQLTAQ</sequence>
<name>A0ABX9BUI8_9BURK</name>
<dbReference type="Proteomes" id="UP000248631">
    <property type="component" value="Unassembled WGS sequence"/>
</dbReference>
<dbReference type="EMBL" id="JUGD01000038">
    <property type="protein sequence ID" value="RAM61424.1"/>
    <property type="molecule type" value="Genomic_DNA"/>
</dbReference>
<organism evidence="1 2">
    <name type="scientific">Herbaspirillum rubrisubalbicans</name>
    <dbReference type="NCBI Taxonomy" id="80842"/>
    <lineage>
        <taxon>Bacteria</taxon>
        <taxon>Pseudomonadati</taxon>
        <taxon>Pseudomonadota</taxon>
        <taxon>Betaproteobacteria</taxon>
        <taxon>Burkholderiales</taxon>
        <taxon>Oxalobacteraceae</taxon>
        <taxon>Herbaspirillum</taxon>
    </lineage>
</organism>
<dbReference type="RefSeq" id="WP_112070036.1">
    <property type="nucleotide sequence ID" value="NZ_JUGD01000038.1"/>
</dbReference>
<gene>
    <name evidence="1" type="ORF">RB24_25190</name>
</gene>
<reference evidence="1 2" key="1">
    <citation type="submission" date="2014-12" db="EMBL/GenBank/DDBJ databases">
        <title>Complete genome sequence of Herbaspirillum rubrisubalbicans Os38.</title>
        <authorList>
            <person name="Chen M."/>
            <person name="An Q."/>
        </authorList>
    </citation>
    <scope>NUCLEOTIDE SEQUENCE [LARGE SCALE GENOMIC DNA]</scope>
    <source>
        <strain evidence="1 2">Os38</strain>
    </source>
</reference>